<protein>
    <submittedName>
        <fullName evidence="1">Uncharacterized protein</fullName>
    </submittedName>
</protein>
<dbReference type="AlphaFoldDB" id="A0A6A4TJB5"/>
<gene>
    <name evidence="1" type="ORF">F2P81_002958</name>
</gene>
<dbReference type="Proteomes" id="UP000438429">
    <property type="component" value="Unassembled WGS sequence"/>
</dbReference>
<comment type="caution">
    <text evidence="1">The sequence shown here is derived from an EMBL/GenBank/DDBJ whole genome shotgun (WGS) entry which is preliminary data.</text>
</comment>
<sequence>MRCRESTQCFQTRRCPDLATVKTFHFPDHVIYYCRRRSRVHVFRRVDADFHEAHLNAAAAAAGTFRCPVSGGGGGVLSSGRVRQSAGGTPELRAPPPLSMLLPPLLPCVDRRHIPLIPGTRRRRDAAKNAADFHINS</sequence>
<organism evidence="1 2">
    <name type="scientific">Scophthalmus maximus</name>
    <name type="common">Turbot</name>
    <name type="synonym">Psetta maxima</name>
    <dbReference type="NCBI Taxonomy" id="52904"/>
    <lineage>
        <taxon>Eukaryota</taxon>
        <taxon>Metazoa</taxon>
        <taxon>Chordata</taxon>
        <taxon>Craniata</taxon>
        <taxon>Vertebrata</taxon>
        <taxon>Euteleostomi</taxon>
        <taxon>Actinopterygii</taxon>
        <taxon>Neopterygii</taxon>
        <taxon>Teleostei</taxon>
        <taxon>Neoteleostei</taxon>
        <taxon>Acanthomorphata</taxon>
        <taxon>Carangaria</taxon>
        <taxon>Pleuronectiformes</taxon>
        <taxon>Pleuronectoidei</taxon>
        <taxon>Scophthalmidae</taxon>
        <taxon>Scophthalmus</taxon>
    </lineage>
</organism>
<proteinExistence type="predicted"/>
<dbReference type="EMBL" id="VEVO01000003">
    <property type="protein sequence ID" value="KAF0043800.1"/>
    <property type="molecule type" value="Genomic_DNA"/>
</dbReference>
<evidence type="ECO:0000313" key="2">
    <source>
        <dbReference type="Proteomes" id="UP000438429"/>
    </source>
</evidence>
<reference evidence="1 2" key="1">
    <citation type="submission" date="2019-06" db="EMBL/GenBank/DDBJ databases">
        <title>Draft genomes of female and male turbot (Scophthalmus maximus).</title>
        <authorList>
            <person name="Xu H."/>
            <person name="Xu X.-W."/>
            <person name="Shao C."/>
            <person name="Chen S."/>
        </authorList>
    </citation>
    <scope>NUCLEOTIDE SEQUENCE [LARGE SCALE GENOMIC DNA]</scope>
    <source>
        <strain evidence="1">Ysfricsl-2016a</strain>
        <tissue evidence="1">Blood</tissue>
    </source>
</reference>
<accession>A0A6A4TJB5</accession>
<evidence type="ECO:0000313" key="1">
    <source>
        <dbReference type="EMBL" id="KAF0043800.1"/>
    </source>
</evidence>
<name>A0A6A4TJB5_SCOMX</name>